<feature type="transmembrane region" description="Helical" evidence="5">
    <location>
        <begin position="429"/>
        <end position="447"/>
    </location>
</feature>
<keyword evidence="4 5" id="KW-0472">Membrane</keyword>
<reference evidence="7 9" key="1">
    <citation type="submission" date="2020-06" db="EMBL/GenBank/DDBJ databases">
        <title>Anoxygenic phototrophic Chloroflexota member uses a Type I reaction center.</title>
        <authorList>
            <person name="Tsuji J.M."/>
            <person name="Shaw N.A."/>
            <person name="Nagashima S."/>
            <person name="Venkiteswaran J."/>
            <person name="Schiff S.L."/>
            <person name="Hanada S."/>
            <person name="Tank M."/>
            <person name="Neufeld J.D."/>
        </authorList>
    </citation>
    <scope>NUCLEOTIDE SEQUENCE [LARGE SCALE GENOMIC DNA]</scope>
    <source>
        <strain evidence="7">L227-S17</strain>
    </source>
</reference>
<accession>A0A8T7LV33</accession>
<feature type="transmembrane region" description="Helical" evidence="5">
    <location>
        <begin position="221"/>
        <end position="236"/>
    </location>
</feature>
<dbReference type="GO" id="GO:0016874">
    <property type="term" value="F:ligase activity"/>
    <property type="evidence" value="ECO:0007669"/>
    <property type="project" value="UniProtKB-KW"/>
</dbReference>
<feature type="transmembrane region" description="Helical" evidence="5">
    <location>
        <begin position="264"/>
        <end position="284"/>
    </location>
</feature>
<dbReference type="GO" id="GO:0016020">
    <property type="term" value="C:membrane"/>
    <property type="evidence" value="ECO:0007669"/>
    <property type="project" value="UniProtKB-SubCell"/>
</dbReference>
<evidence type="ECO:0000256" key="5">
    <source>
        <dbReference type="SAM" id="Phobius"/>
    </source>
</evidence>
<gene>
    <name evidence="7" type="ORF">HXX08_08400</name>
    <name evidence="8" type="ORF">OZ401_001023</name>
</gene>
<dbReference type="InterPro" id="IPR007016">
    <property type="entry name" value="O-antigen_ligase-rel_domated"/>
</dbReference>
<evidence type="ECO:0000259" key="6">
    <source>
        <dbReference type="Pfam" id="PF04932"/>
    </source>
</evidence>
<dbReference type="Proteomes" id="UP001431572">
    <property type="component" value="Chromosome 1"/>
</dbReference>
<evidence type="ECO:0000256" key="3">
    <source>
        <dbReference type="ARBA" id="ARBA00022989"/>
    </source>
</evidence>
<feature type="transmembrane region" description="Helical" evidence="5">
    <location>
        <begin position="35"/>
        <end position="55"/>
    </location>
</feature>
<dbReference type="RefSeq" id="WP_341469638.1">
    <property type="nucleotide sequence ID" value="NZ_CP128399.1"/>
</dbReference>
<sequence length="477" mass="54076">MATDSLLLLPITLIACIAVISIVLARPFVGFCLIIFAVTFCEMFTTGDPISMITFQMMIKIRGFPLKFTPLEILMLATIISGWSKARANGDRFWIKTASNKLWIGFAVTIAFGFVWGWRRGGDFNTAIIEVRGLVYAILMYFLGTFFLQDFKRLKHVSWVFMVGVLGLILISIVRYSIVGFDTSNVDSLNGSNHDTALFFAMLTMYLLSQISFGTWKWHKFFNFLLLFPSIFSMMISGRRAAFVSLVVAYGVYLVILFIRKRKAFWITLVITVLIGAPYMAVFWTNQSSPLGMPARAIRSQLSGQASARDASSDLYRLVEKYDVHYTIMQNRIFGVGFGQPFYTPVELISLDGFIFQLYTPHVNILWIWLKVGIVGFALFWLLQCIGFFQLAQIIKYSRAGPELGFTLFAGLSLVVILVFAFVDVALSGYRLTSLMGVFLAIINLHYQKVLPEVHKFGGRKLFLFNRTKQKKGMLLK</sequence>
<evidence type="ECO:0000313" key="10">
    <source>
        <dbReference type="Proteomes" id="UP001431572"/>
    </source>
</evidence>
<feature type="transmembrane region" description="Helical" evidence="5">
    <location>
        <begin position="198"/>
        <end position="216"/>
    </location>
</feature>
<dbReference type="Proteomes" id="UP000521676">
    <property type="component" value="Unassembled WGS sequence"/>
</dbReference>
<dbReference type="AlphaFoldDB" id="A0A8T7LV33"/>
<comment type="subcellular location">
    <subcellularLocation>
        <location evidence="1">Membrane</location>
        <topology evidence="1">Multi-pass membrane protein</topology>
    </subcellularLocation>
</comment>
<evidence type="ECO:0000313" key="7">
    <source>
        <dbReference type="EMBL" id="NWJ45884.1"/>
    </source>
</evidence>
<evidence type="ECO:0000313" key="9">
    <source>
        <dbReference type="Proteomes" id="UP000521676"/>
    </source>
</evidence>
<dbReference type="EMBL" id="JACATZ010000001">
    <property type="protein sequence ID" value="NWJ45884.1"/>
    <property type="molecule type" value="Genomic_DNA"/>
</dbReference>
<feature type="transmembrane region" description="Helical" evidence="5">
    <location>
        <begin position="159"/>
        <end position="178"/>
    </location>
</feature>
<proteinExistence type="predicted"/>
<dbReference type="EMBL" id="CP128399">
    <property type="protein sequence ID" value="WJW67748.1"/>
    <property type="molecule type" value="Genomic_DNA"/>
</dbReference>
<feature type="transmembrane region" description="Helical" evidence="5">
    <location>
        <begin position="124"/>
        <end position="147"/>
    </location>
</feature>
<keyword evidence="7" id="KW-0436">Ligase</keyword>
<keyword evidence="10" id="KW-1185">Reference proteome</keyword>
<feature type="transmembrane region" description="Helical" evidence="5">
    <location>
        <begin position="242"/>
        <end position="259"/>
    </location>
</feature>
<evidence type="ECO:0000256" key="4">
    <source>
        <dbReference type="ARBA" id="ARBA00023136"/>
    </source>
</evidence>
<feature type="transmembrane region" description="Helical" evidence="5">
    <location>
        <begin position="366"/>
        <end position="392"/>
    </location>
</feature>
<evidence type="ECO:0000313" key="8">
    <source>
        <dbReference type="EMBL" id="WJW67748.1"/>
    </source>
</evidence>
<reference evidence="8" key="2">
    <citation type="journal article" date="2024" name="Nature">
        <title>Anoxygenic phototroph of the Chloroflexota uses a type I reaction centre.</title>
        <authorList>
            <person name="Tsuji J.M."/>
            <person name="Shaw N.A."/>
            <person name="Nagashima S."/>
            <person name="Venkiteswaran J.J."/>
            <person name="Schiff S.L."/>
            <person name="Watanabe T."/>
            <person name="Fukui M."/>
            <person name="Hanada S."/>
            <person name="Tank M."/>
            <person name="Neufeld J.D."/>
        </authorList>
    </citation>
    <scope>NUCLEOTIDE SEQUENCE</scope>
    <source>
        <strain evidence="8">L227-S17</strain>
    </source>
</reference>
<feature type="transmembrane region" description="Helical" evidence="5">
    <location>
        <begin position="102"/>
        <end position="118"/>
    </location>
</feature>
<protein>
    <submittedName>
        <fullName evidence="7">O-antigen ligase family protein</fullName>
    </submittedName>
</protein>
<feature type="transmembrane region" description="Helical" evidence="5">
    <location>
        <begin position="404"/>
        <end position="423"/>
    </location>
</feature>
<evidence type="ECO:0000256" key="1">
    <source>
        <dbReference type="ARBA" id="ARBA00004141"/>
    </source>
</evidence>
<keyword evidence="3 5" id="KW-1133">Transmembrane helix</keyword>
<keyword evidence="2 5" id="KW-0812">Transmembrane</keyword>
<feature type="domain" description="O-antigen ligase-related" evidence="6">
    <location>
        <begin position="226"/>
        <end position="380"/>
    </location>
</feature>
<dbReference type="Pfam" id="PF04932">
    <property type="entry name" value="Wzy_C"/>
    <property type="match status" value="1"/>
</dbReference>
<name>A0A8T7LV33_9CHLR</name>
<organism evidence="7 9">
    <name type="scientific">Candidatus Chlorohelix allophototropha</name>
    <dbReference type="NCBI Taxonomy" id="3003348"/>
    <lineage>
        <taxon>Bacteria</taxon>
        <taxon>Bacillati</taxon>
        <taxon>Chloroflexota</taxon>
        <taxon>Chloroflexia</taxon>
        <taxon>Candidatus Chloroheliales</taxon>
        <taxon>Candidatus Chloroheliaceae</taxon>
        <taxon>Candidatus Chlorohelix</taxon>
    </lineage>
</organism>
<evidence type="ECO:0000256" key="2">
    <source>
        <dbReference type="ARBA" id="ARBA00022692"/>
    </source>
</evidence>